<dbReference type="SFLD" id="SFLDS00005">
    <property type="entry name" value="Isoprenoid_Synthase_Type_I"/>
    <property type="match status" value="1"/>
</dbReference>
<keyword evidence="3" id="KW-0479">Metal-binding</keyword>
<organism evidence="8 9">
    <name type="scientific">Hibiscus sabdariffa</name>
    <name type="common">roselle</name>
    <dbReference type="NCBI Taxonomy" id="183260"/>
    <lineage>
        <taxon>Eukaryota</taxon>
        <taxon>Viridiplantae</taxon>
        <taxon>Streptophyta</taxon>
        <taxon>Embryophyta</taxon>
        <taxon>Tracheophyta</taxon>
        <taxon>Spermatophyta</taxon>
        <taxon>Magnoliopsida</taxon>
        <taxon>eudicotyledons</taxon>
        <taxon>Gunneridae</taxon>
        <taxon>Pentapetalae</taxon>
        <taxon>rosids</taxon>
        <taxon>malvids</taxon>
        <taxon>Malvales</taxon>
        <taxon>Malvaceae</taxon>
        <taxon>Malvoideae</taxon>
        <taxon>Hibiscus</taxon>
    </lineage>
</organism>
<proteinExistence type="predicted"/>
<keyword evidence="4" id="KW-0460">Magnesium</keyword>
<comment type="cofactor">
    <cofactor evidence="1">
        <name>Mn(2+)</name>
        <dbReference type="ChEBI" id="CHEBI:29035"/>
    </cofactor>
</comment>
<dbReference type="InterPro" id="IPR034741">
    <property type="entry name" value="Terpene_cyclase-like_1_C"/>
</dbReference>
<dbReference type="SFLD" id="SFLDG01019">
    <property type="entry name" value="Terpene_Cyclase_Like_1_C_Termi"/>
    <property type="match status" value="1"/>
</dbReference>
<dbReference type="InterPro" id="IPR050148">
    <property type="entry name" value="Terpene_synthase-like"/>
</dbReference>
<dbReference type="InterPro" id="IPR044814">
    <property type="entry name" value="Terpene_cyclase_plant_C1"/>
</dbReference>
<dbReference type="InterPro" id="IPR001763">
    <property type="entry name" value="Rhodanese-like_dom"/>
</dbReference>
<dbReference type="CDD" id="cd00684">
    <property type="entry name" value="Terpene_cyclase_plant_C1"/>
    <property type="match status" value="1"/>
</dbReference>
<name>A0ABR2TM93_9ROSI</name>
<evidence type="ECO:0000313" key="9">
    <source>
        <dbReference type="Proteomes" id="UP001396334"/>
    </source>
</evidence>
<dbReference type="SUPFAM" id="SSF48576">
    <property type="entry name" value="Terpenoid synthases"/>
    <property type="match status" value="1"/>
</dbReference>
<sequence>MASSLLSLTPFLFGRKLKIAAKVSQRCRDTAASVGSTKTSVSSAERRSANYLPCLYDDDLQLLRSDFKGDEYVRQVEELKGRVKMMLNNMEGDHTLDQLEMIDNLLRLGVAYYFEDDIHNILGNIYNNNQVKNDNLYATALEFRILREHGYLSSPEVFDSFRDKTGKFRQSLCNDIKAMLSLYEASYHCFPGESIMEEAWNFTSKHLGNVKIDQVDPFLGIQVSQALELPLHWRMPRLEARWYIDLYERRADFDPIVLQLAKLDFNVLQGLHQEELKDMSKWWKNTGLGEKLSFARNRLVESFLWTVGMASKPQFGSCRKILTKVVAFITVIDDIYDVYGTLDELELFTDAVERWDIKAMEQLPDYMKICFFALYNAVNEMAYDILKDQGHDVVFNLKNAWAELLRAYLLEARWYHSGYTPSFDEYLKNAWISVATPLMAVHSSLFVTNQINQKELAFLESYPEFLYWSALIVRLQDDLGTSSEELKRGDVAKSIQCYMHENRVSEETGRGHIKNLVREAWKQLNVEGAAASPLSKDVSGTLLNLVRGSHCFYQHGDGHGSQNHLTKQHAMSLLFHPVPL</sequence>
<dbReference type="InterPro" id="IPR001906">
    <property type="entry name" value="Terpene_synth_N"/>
</dbReference>
<evidence type="ECO:0000256" key="1">
    <source>
        <dbReference type="ARBA" id="ARBA00001936"/>
    </source>
</evidence>
<evidence type="ECO:0000256" key="2">
    <source>
        <dbReference type="ARBA" id="ARBA00001946"/>
    </source>
</evidence>
<dbReference type="Pfam" id="PF01397">
    <property type="entry name" value="Terpene_synth"/>
    <property type="match status" value="1"/>
</dbReference>
<dbReference type="InterPro" id="IPR008930">
    <property type="entry name" value="Terpenoid_cyclase/PrenylTrfase"/>
</dbReference>
<dbReference type="InterPro" id="IPR005630">
    <property type="entry name" value="Terpene_synthase_metal-bd"/>
</dbReference>
<dbReference type="Proteomes" id="UP001396334">
    <property type="component" value="Unassembled WGS sequence"/>
</dbReference>
<dbReference type="PROSITE" id="PS50206">
    <property type="entry name" value="RHODANESE_3"/>
    <property type="match status" value="1"/>
</dbReference>
<dbReference type="PANTHER" id="PTHR31225">
    <property type="entry name" value="OS04G0344100 PROTEIN-RELATED"/>
    <property type="match status" value="1"/>
</dbReference>
<feature type="domain" description="Rhodanese" evidence="7">
    <location>
        <begin position="380"/>
        <end position="413"/>
    </location>
</feature>
<evidence type="ECO:0000256" key="5">
    <source>
        <dbReference type="ARBA" id="ARBA00023211"/>
    </source>
</evidence>
<evidence type="ECO:0000313" key="8">
    <source>
        <dbReference type="EMBL" id="KAK9038575.1"/>
    </source>
</evidence>
<gene>
    <name evidence="8" type="ORF">V6N11_023434</name>
</gene>
<keyword evidence="5" id="KW-0464">Manganese</keyword>
<dbReference type="Pfam" id="PF03936">
    <property type="entry name" value="Terpene_synth_C"/>
    <property type="match status" value="1"/>
</dbReference>
<dbReference type="SUPFAM" id="SSF48239">
    <property type="entry name" value="Terpenoid cyclases/Protein prenyltransferases"/>
    <property type="match status" value="1"/>
</dbReference>
<dbReference type="Gene3D" id="1.50.10.130">
    <property type="entry name" value="Terpene synthase, N-terminal domain"/>
    <property type="match status" value="1"/>
</dbReference>
<dbReference type="EMBL" id="JBBPBN010000005">
    <property type="protein sequence ID" value="KAK9038575.1"/>
    <property type="molecule type" value="Genomic_DNA"/>
</dbReference>
<evidence type="ECO:0000256" key="6">
    <source>
        <dbReference type="ARBA" id="ARBA00023239"/>
    </source>
</evidence>
<accession>A0ABR2TM93</accession>
<keyword evidence="9" id="KW-1185">Reference proteome</keyword>
<evidence type="ECO:0000259" key="7">
    <source>
        <dbReference type="PROSITE" id="PS50206"/>
    </source>
</evidence>
<dbReference type="InterPro" id="IPR008949">
    <property type="entry name" value="Isoprenoid_synthase_dom_sf"/>
</dbReference>
<dbReference type="SFLD" id="SFLDG01604">
    <property type="entry name" value="Terpene_Cyclase_Like_1_C_Termi"/>
    <property type="match status" value="1"/>
</dbReference>
<keyword evidence="6" id="KW-0456">Lyase</keyword>
<evidence type="ECO:0000256" key="4">
    <source>
        <dbReference type="ARBA" id="ARBA00022842"/>
    </source>
</evidence>
<evidence type="ECO:0000256" key="3">
    <source>
        <dbReference type="ARBA" id="ARBA00022723"/>
    </source>
</evidence>
<dbReference type="InterPro" id="IPR036965">
    <property type="entry name" value="Terpene_synth_N_sf"/>
</dbReference>
<protein>
    <recommendedName>
        <fullName evidence="7">Rhodanese domain-containing protein</fullName>
    </recommendedName>
</protein>
<comment type="cofactor">
    <cofactor evidence="2">
        <name>Mg(2+)</name>
        <dbReference type="ChEBI" id="CHEBI:18420"/>
    </cofactor>
</comment>
<dbReference type="Gene3D" id="1.10.600.10">
    <property type="entry name" value="Farnesyl Diphosphate Synthase"/>
    <property type="match status" value="1"/>
</dbReference>
<reference evidence="8 9" key="1">
    <citation type="journal article" date="2024" name="G3 (Bethesda)">
        <title>Genome assembly of Hibiscus sabdariffa L. provides insights into metabolisms of medicinal natural products.</title>
        <authorList>
            <person name="Kim T."/>
        </authorList>
    </citation>
    <scope>NUCLEOTIDE SEQUENCE [LARGE SCALE GENOMIC DNA]</scope>
    <source>
        <strain evidence="8">TK-2024</strain>
        <tissue evidence="8">Old leaves</tissue>
    </source>
</reference>
<comment type="caution">
    <text evidence="8">The sequence shown here is derived from an EMBL/GenBank/DDBJ whole genome shotgun (WGS) entry which is preliminary data.</text>
</comment>
<dbReference type="PANTHER" id="PTHR31225:SF245">
    <property type="entry name" value="(-)-ALPHA-TERPINEOL SYNTHASE-LIKE"/>
    <property type="match status" value="1"/>
</dbReference>